<dbReference type="EMBL" id="GBXM01101984">
    <property type="protein sequence ID" value="JAH06593.1"/>
    <property type="molecule type" value="Transcribed_RNA"/>
</dbReference>
<sequence length="26" mass="2935">MSTGLYTNMTAIFVTDENLIFCLHLS</sequence>
<protein>
    <submittedName>
        <fullName evidence="1">Uncharacterized protein</fullName>
    </submittedName>
</protein>
<name>A0A0E9PRU6_ANGAN</name>
<reference evidence="1" key="1">
    <citation type="submission" date="2014-11" db="EMBL/GenBank/DDBJ databases">
        <authorList>
            <person name="Amaro Gonzalez C."/>
        </authorList>
    </citation>
    <scope>NUCLEOTIDE SEQUENCE</scope>
</reference>
<dbReference type="AlphaFoldDB" id="A0A0E9PRU6"/>
<accession>A0A0E9PRU6</accession>
<organism evidence="1">
    <name type="scientific">Anguilla anguilla</name>
    <name type="common">European freshwater eel</name>
    <name type="synonym">Muraena anguilla</name>
    <dbReference type="NCBI Taxonomy" id="7936"/>
    <lineage>
        <taxon>Eukaryota</taxon>
        <taxon>Metazoa</taxon>
        <taxon>Chordata</taxon>
        <taxon>Craniata</taxon>
        <taxon>Vertebrata</taxon>
        <taxon>Euteleostomi</taxon>
        <taxon>Actinopterygii</taxon>
        <taxon>Neopterygii</taxon>
        <taxon>Teleostei</taxon>
        <taxon>Anguilliformes</taxon>
        <taxon>Anguillidae</taxon>
        <taxon>Anguilla</taxon>
    </lineage>
</organism>
<evidence type="ECO:0000313" key="1">
    <source>
        <dbReference type="EMBL" id="JAH06593.1"/>
    </source>
</evidence>
<proteinExistence type="predicted"/>
<reference evidence="1" key="2">
    <citation type="journal article" date="2015" name="Fish Shellfish Immunol.">
        <title>Early steps in the European eel (Anguilla anguilla)-Vibrio vulnificus interaction in the gills: Role of the RtxA13 toxin.</title>
        <authorList>
            <person name="Callol A."/>
            <person name="Pajuelo D."/>
            <person name="Ebbesson L."/>
            <person name="Teles M."/>
            <person name="MacKenzie S."/>
            <person name="Amaro C."/>
        </authorList>
    </citation>
    <scope>NUCLEOTIDE SEQUENCE</scope>
</reference>